<reference evidence="11 12" key="1">
    <citation type="journal article" date="2018" name="Genome Announc.">
        <title>Genome Sequence of Geothermobacter sp. HR-1 Iron Reducer from the Loihi Seamount.</title>
        <authorList>
            <person name="Smith H."/>
            <person name="Abuyen K."/>
            <person name="Tremblay J."/>
            <person name="Savalia P."/>
            <person name="Perez-Rodriguez I."/>
            <person name="Emerson D."/>
            <person name="Tully B."/>
            <person name="Amend J."/>
        </authorList>
    </citation>
    <scope>NUCLEOTIDE SEQUENCE [LARGE SCALE GENOMIC DNA]</scope>
    <source>
        <strain evidence="11 12">HR-1</strain>
    </source>
</reference>
<feature type="domain" description="Secretin/TonB short N-terminal" evidence="10">
    <location>
        <begin position="544"/>
        <end position="592"/>
    </location>
</feature>
<dbReference type="Pfam" id="PF00263">
    <property type="entry name" value="Secretin"/>
    <property type="match status" value="1"/>
</dbReference>
<protein>
    <recommendedName>
        <fullName evidence="10">Secretin/TonB short N-terminal domain-containing protein</fullName>
    </recommendedName>
</protein>
<evidence type="ECO:0000313" key="11">
    <source>
        <dbReference type="EMBL" id="PNU18906.1"/>
    </source>
</evidence>
<feature type="region of interest" description="Disordered" evidence="9">
    <location>
        <begin position="164"/>
        <end position="210"/>
    </location>
</feature>
<dbReference type="GO" id="GO:0009279">
    <property type="term" value="C:cell outer membrane"/>
    <property type="evidence" value="ECO:0007669"/>
    <property type="project" value="UniProtKB-SubCell"/>
</dbReference>
<dbReference type="PRINTS" id="PR00811">
    <property type="entry name" value="BCTERIALGSPD"/>
</dbReference>
<evidence type="ECO:0000256" key="8">
    <source>
        <dbReference type="RuleBase" id="RU004004"/>
    </source>
</evidence>
<comment type="subcellular location">
    <subcellularLocation>
        <location evidence="8">Cell outer membrane</location>
    </subcellularLocation>
    <subcellularLocation>
        <location evidence="1">Membrane</location>
    </subcellularLocation>
</comment>
<dbReference type="InterPro" id="IPR011662">
    <property type="entry name" value="Secretin/TonB_short_N"/>
</dbReference>
<gene>
    <name evidence="11" type="ORF">C2E25_15195</name>
</gene>
<dbReference type="GO" id="GO:0009306">
    <property type="term" value="P:protein secretion"/>
    <property type="evidence" value="ECO:0007669"/>
    <property type="project" value="InterPro"/>
</dbReference>
<dbReference type="EMBL" id="PPFX01000046">
    <property type="protein sequence ID" value="PNU18906.1"/>
    <property type="molecule type" value="Genomic_DNA"/>
</dbReference>
<dbReference type="InterPro" id="IPR051808">
    <property type="entry name" value="Type_IV_pilus_biogenesis"/>
</dbReference>
<evidence type="ECO:0000256" key="4">
    <source>
        <dbReference type="ARBA" id="ARBA00022927"/>
    </source>
</evidence>
<sequence>MIRNSLSTSRSGGQFMRLASLLSVVAGLVLLGASLAAAQTPNKLLAIQSTNVGGAPTITLKTENPVGYRYTVYDSFDPVRVVIDFPGMDVSQVQESIKLSEPNLQEVRVSSFDLESGKLGRVEILLGKTASYEVSLTGNDFNVTFKAPAGKVASIGQKLVKNQDVKTGRKTKKETAAEPVKAAVEPAAAQPDSATEPQAKSPHVPVQTTAVKKSAVSPDGVSFAGPQGQQARFVAPEMKRFQYFRLAGPARLVVDVYGVKPRFKQRSFAAVDGFKRIRVGVYADKTRFVFDAEGSALPGFEVARDGDAVVVDWSGRAVSSSAAEAAPVVQSAVKPSAQGVPVVIEALDFDTRDGRSIFSVKMSGAGQLIPAVQKGDVVQFGVANATINRSLRRVVDASSFPSAVKLITPYLVQNKKGQDVRFAVELKGPVSYTLKRQGTRILFQTDDGAFAEIAPPSPEAVAVPVAAVKSTPSSQELAETVEAVKKADVEKSDKKSVATPVAAPHSNTIIAEPSAQYTGEKISLVFDNADIRQILQLIGEVANLNIIASDEVKGNITLRLLDVPWDQALDLIMDIKDLGMLKTGNVARILPRSRIRSMEEAKLSARRTKEKLQDLVTEVIMVSHASLDNVAGPVSELLTERGKLTPDARNKQIIVTDVPSAIASIKQLVSILDTPERQVLIESRIVEANSNFSRDLGVKWGFSYDNRAGSSAGDSFANLDNASLGLGGSFLLNPTGITGSNSSGLGTSFTFGRLGIDSSVLDLKISALETSGHGKVISQPRIATLNGEAATISQGTKIPYQSVSDQGTETKFENAELKLEVTPVINPDDSVILEISASNSSVGATVPTGVGDAIAIDEKKAETKVLVRDGETTVIGGIFVEDERFSESGVPVLMSMPIVGNLFKSTTKSNERRELLIFVTPRILK</sequence>
<dbReference type="Gene3D" id="3.30.1370.130">
    <property type="match status" value="1"/>
</dbReference>
<accession>A0A2K2H6G2</accession>
<dbReference type="Proteomes" id="UP000236340">
    <property type="component" value="Unassembled WGS sequence"/>
</dbReference>
<evidence type="ECO:0000256" key="1">
    <source>
        <dbReference type="ARBA" id="ARBA00004370"/>
    </source>
</evidence>
<dbReference type="SMART" id="SM00965">
    <property type="entry name" value="STN"/>
    <property type="match status" value="1"/>
</dbReference>
<dbReference type="RefSeq" id="WP_103116574.1">
    <property type="nucleotide sequence ID" value="NZ_PPFX01000046.1"/>
</dbReference>
<dbReference type="PANTHER" id="PTHR30604:SF1">
    <property type="entry name" value="DNA UTILIZATION PROTEIN HOFQ"/>
    <property type="match status" value="1"/>
</dbReference>
<feature type="compositionally biased region" description="Low complexity" evidence="9">
    <location>
        <begin position="177"/>
        <end position="189"/>
    </location>
</feature>
<dbReference type="InterPro" id="IPR005644">
    <property type="entry name" value="NolW-like"/>
</dbReference>
<dbReference type="InterPro" id="IPR004846">
    <property type="entry name" value="T2SS/T3SS_dom"/>
</dbReference>
<evidence type="ECO:0000313" key="12">
    <source>
        <dbReference type="Proteomes" id="UP000236340"/>
    </source>
</evidence>
<evidence type="ECO:0000256" key="7">
    <source>
        <dbReference type="RuleBase" id="RU004003"/>
    </source>
</evidence>
<evidence type="ECO:0000256" key="6">
    <source>
        <dbReference type="ARBA" id="ARBA00023237"/>
    </source>
</evidence>
<dbReference type="InterPro" id="IPR013355">
    <property type="entry name" value="Pilus_4_PilQ"/>
</dbReference>
<dbReference type="InterPro" id="IPR021731">
    <property type="entry name" value="AMIN_dom"/>
</dbReference>
<dbReference type="Pfam" id="PF11741">
    <property type="entry name" value="AMIN"/>
    <property type="match status" value="1"/>
</dbReference>
<dbReference type="AlphaFoldDB" id="A0A2K2H6G2"/>
<evidence type="ECO:0000256" key="3">
    <source>
        <dbReference type="ARBA" id="ARBA00022729"/>
    </source>
</evidence>
<dbReference type="Gene3D" id="3.30.1370.120">
    <property type="match status" value="1"/>
</dbReference>
<keyword evidence="6" id="KW-0998">Cell outer membrane</keyword>
<dbReference type="NCBIfam" id="TIGR02515">
    <property type="entry name" value="IV_pilus_PilQ"/>
    <property type="match status" value="1"/>
</dbReference>
<evidence type="ECO:0000256" key="2">
    <source>
        <dbReference type="ARBA" id="ARBA00022448"/>
    </source>
</evidence>
<dbReference type="InterPro" id="IPR001775">
    <property type="entry name" value="GspD/PilQ"/>
</dbReference>
<organism evidence="11 12">
    <name type="scientific">Geothermobacter hydrogeniphilus</name>
    <dbReference type="NCBI Taxonomy" id="1969733"/>
    <lineage>
        <taxon>Bacteria</taxon>
        <taxon>Pseudomonadati</taxon>
        <taxon>Thermodesulfobacteriota</taxon>
        <taxon>Desulfuromonadia</taxon>
        <taxon>Desulfuromonadales</taxon>
        <taxon>Geothermobacteraceae</taxon>
        <taxon>Geothermobacter</taxon>
    </lineage>
</organism>
<proteinExistence type="inferred from homology"/>
<dbReference type="Pfam" id="PF03958">
    <property type="entry name" value="Secretin_N"/>
    <property type="match status" value="1"/>
</dbReference>
<evidence type="ECO:0000259" key="10">
    <source>
        <dbReference type="SMART" id="SM00965"/>
    </source>
</evidence>
<keyword evidence="4" id="KW-0653">Protein transport</keyword>
<keyword evidence="5" id="KW-0472">Membrane</keyword>
<keyword evidence="2 8" id="KW-0813">Transport</keyword>
<dbReference type="OrthoDB" id="9775455at2"/>
<evidence type="ECO:0000256" key="5">
    <source>
        <dbReference type="ARBA" id="ARBA00023136"/>
    </source>
</evidence>
<dbReference type="PANTHER" id="PTHR30604">
    <property type="entry name" value="PROTEIN TRANSPORT PROTEIN HOFQ"/>
    <property type="match status" value="1"/>
</dbReference>
<evidence type="ECO:0000256" key="9">
    <source>
        <dbReference type="SAM" id="MobiDB-lite"/>
    </source>
</evidence>
<dbReference type="InterPro" id="IPR038591">
    <property type="entry name" value="NolW-like_sf"/>
</dbReference>
<dbReference type="Gene3D" id="2.60.40.3500">
    <property type="match status" value="2"/>
</dbReference>
<comment type="caution">
    <text evidence="11">The sequence shown here is derived from an EMBL/GenBank/DDBJ whole genome shotgun (WGS) entry which is preliminary data.</text>
</comment>
<comment type="similarity">
    <text evidence="7">Belongs to the bacterial secretin family.</text>
</comment>
<name>A0A2K2H6G2_9BACT</name>
<keyword evidence="3" id="KW-0732">Signal</keyword>